<accession>A0A6C0HE39</accession>
<sequence>MDTTSTYSNNSKNVCICTTISIILILVFVISPLNKYFIASFFGKVAALLILAYALYQNYNNTENLSKTTSTYLFRGEWSPIKTNILCGYTFSFFILLLFFSLLKNMLL</sequence>
<keyword evidence="1" id="KW-1133">Transmembrane helix</keyword>
<protein>
    <submittedName>
        <fullName evidence="2">Uncharacterized protein</fullName>
    </submittedName>
</protein>
<organism evidence="2">
    <name type="scientific">viral metagenome</name>
    <dbReference type="NCBI Taxonomy" id="1070528"/>
    <lineage>
        <taxon>unclassified sequences</taxon>
        <taxon>metagenomes</taxon>
        <taxon>organismal metagenomes</taxon>
    </lineage>
</organism>
<name>A0A6C0HE39_9ZZZZ</name>
<evidence type="ECO:0000313" key="2">
    <source>
        <dbReference type="EMBL" id="QHT78446.1"/>
    </source>
</evidence>
<dbReference type="AlphaFoldDB" id="A0A6C0HE39"/>
<feature type="transmembrane region" description="Helical" evidence="1">
    <location>
        <begin position="85"/>
        <end position="103"/>
    </location>
</feature>
<dbReference type="EMBL" id="MN739931">
    <property type="protein sequence ID" value="QHT78446.1"/>
    <property type="molecule type" value="Genomic_DNA"/>
</dbReference>
<feature type="transmembrane region" description="Helical" evidence="1">
    <location>
        <begin position="12"/>
        <end position="30"/>
    </location>
</feature>
<keyword evidence="1" id="KW-0812">Transmembrane</keyword>
<feature type="transmembrane region" description="Helical" evidence="1">
    <location>
        <begin position="36"/>
        <end position="56"/>
    </location>
</feature>
<proteinExistence type="predicted"/>
<reference evidence="2" key="1">
    <citation type="journal article" date="2020" name="Nature">
        <title>Giant virus diversity and host interactions through global metagenomics.</title>
        <authorList>
            <person name="Schulz F."/>
            <person name="Roux S."/>
            <person name="Paez-Espino D."/>
            <person name="Jungbluth S."/>
            <person name="Walsh D.A."/>
            <person name="Denef V.J."/>
            <person name="McMahon K.D."/>
            <person name="Konstantinidis K.T."/>
            <person name="Eloe-Fadrosh E.A."/>
            <person name="Kyrpides N.C."/>
            <person name="Woyke T."/>
        </authorList>
    </citation>
    <scope>NUCLEOTIDE SEQUENCE</scope>
    <source>
        <strain evidence="2">GVMAG-M-3300023179-91</strain>
    </source>
</reference>
<keyword evidence="1" id="KW-0472">Membrane</keyword>
<evidence type="ECO:0000256" key="1">
    <source>
        <dbReference type="SAM" id="Phobius"/>
    </source>
</evidence>